<organism evidence="1 2">
    <name type="scientific">Rhodoglobus vestalii</name>
    <dbReference type="NCBI Taxonomy" id="193384"/>
    <lineage>
        <taxon>Bacteria</taxon>
        <taxon>Bacillati</taxon>
        <taxon>Actinomycetota</taxon>
        <taxon>Actinomycetes</taxon>
        <taxon>Micrococcales</taxon>
        <taxon>Microbacteriaceae</taxon>
        <taxon>Rhodoglobus</taxon>
    </lineage>
</organism>
<protein>
    <submittedName>
        <fullName evidence="1">Uncharacterized protein</fullName>
    </submittedName>
</protein>
<sequence>MPSLGPDAWQFPQLAVKPEGCTFIVSLADERSYRLGLTVNNVAKSVDESCVEAVAFLRTIANQGATAAATPTCDEIDADSAHTGVLQEFTDRYFRGSFYRSMSWAWQECNLDFGSDE</sequence>
<comment type="caution">
    <text evidence="1">The sequence shown here is derived from an EMBL/GenBank/DDBJ whole genome shotgun (WGS) entry which is preliminary data.</text>
</comment>
<accession>A0A8H2K6C6</accession>
<dbReference type="RefSeq" id="WP_141990094.1">
    <property type="nucleotide sequence ID" value="NZ_VFRA01000001.1"/>
</dbReference>
<keyword evidence="2" id="KW-1185">Reference proteome</keyword>
<evidence type="ECO:0000313" key="2">
    <source>
        <dbReference type="Proteomes" id="UP000316560"/>
    </source>
</evidence>
<dbReference type="AlphaFoldDB" id="A0A8H2K6C6"/>
<dbReference type="EMBL" id="VFRA01000001">
    <property type="protein sequence ID" value="TQO19623.1"/>
    <property type="molecule type" value="Genomic_DNA"/>
</dbReference>
<proteinExistence type="predicted"/>
<evidence type="ECO:0000313" key="1">
    <source>
        <dbReference type="EMBL" id="TQO19623.1"/>
    </source>
</evidence>
<dbReference type="Proteomes" id="UP000316560">
    <property type="component" value="Unassembled WGS sequence"/>
</dbReference>
<name>A0A8H2K6C6_9MICO</name>
<gene>
    <name evidence="1" type="ORF">FB472_1191</name>
</gene>
<reference evidence="1 2" key="1">
    <citation type="submission" date="2019-06" db="EMBL/GenBank/DDBJ databases">
        <title>Sequencing the genomes of 1000 actinobacteria strains.</title>
        <authorList>
            <person name="Klenk H.-P."/>
        </authorList>
    </citation>
    <scope>NUCLEOTIDE SEQUENCE [LARGE SCALE GENOMIC DNA]</scope>
    <source>
        <strain evidence="1 2">DSM 21947</strain>
    </source>
</reference>